<accession>A0A813F9R9</accession>
<feature type="non-terminal residue" evidence="2">
    <location>
        <position position="1"/>
    </location>
</feature>
<protein>
    <submittedName>
        <fullName evidence="2">Uncharacterized protein</fullName>
    </submittedName>
</protein>
<evidence type="ECO:0000256" key="1">
    <source>
        <dbReference type="SAM" id="Coils"/>
    </source>
</evidence>
<sequence length="216" mass="22664">VCSALGLPAHGGCVDVLNVTPGSILVEFVLRPPAFGSDGRTVEDLIMLMEQQIANPHSALRRGQLAQHLSSAVLLVAEPQRDADAVAKPVWAALGSDSLDVTVDRVDMETQTDSTELGTPRAAKVKHAAASGACTEAEQEEAAARIREAVKELQALKARTAKAEAAERAALEEVRKRDDIITELSSDFADSGFRVAVDVNSRPDSAAGLVVGVGFG</sequence>
<name>A0A813F9R9_POLGL</name>
<organism evidence="2 4">
    <name type="scientific">Polarella glacialis</name>
    <name type="common">Dinoflagellate</name>
    <dbReference type="NCBI Taxonomy" id="89957"/>
    <lineage>
        <taxon>Eukaryota</taxon>
        <taxon>Sar</taxon>
        <taxon>Alveolata</taxon>
        <taxon>Dinophyceae</taxon>
        <taxon>Suessiales</taxon>
        <taxon>Suessiaceae</taxon>
        <taxon>Polarella</taxon>
    </lineage>
</organism>
<reference evidence="2" key="1">
    <citation type="submission" date="2021-02" db="EMBL/GenBank/DDBJ databases">
        <authorList>
            <person name="Dougan E. K."/>
            <person name="Rhodes N."/>
            <person name="Thang M."/>
            <person name="Chan C."/>
        </authorList>
    </citation>
    <scope>NUCLEOTIDE SEQUENCE</scope>
</reference>
<dbReference type="Proteomes" id="UP000626109">
    <property type="component" value="Unassembled WGS sequence"/>
</dbReference>
<dbReference type="EMBL" id="CAJNNW010034433">
    <property type="protein sequence ID" value="CAE8722652.1"/>
    <property type="molecule type" value="Genomic_DNA"/>
</dbReference>
<evidence type="ECO:0000313" key="3">
    <source>
        <dbReference type="EMBL" id="CAE8722652.1"/>
    </source>
</evidence>
<gene>
    <name evidence="2" type="ORF">PGLA1383_LOCUS26377</name>
    <name evidence="3" type="ORF">PGLA2088_LOCUS42673</name>
</gene>
<keyword evidence="4" id="KW-1185">Reference proteome</keyword>
<keyword evidence="1" id="KW-0175">Coiled coil</keyword>
<dbReference type="AlphaFoldDB" id="A0A813F9R9"/>
<feature type="coiled-coil region" evidence="1">
    <location>
        <begin position="136"/>
        <end position="173"/>
    </location>
</feature>
<dbReference type="Proteomes" id="UP000654075">
    <property type="component" value="Unassembled WGS sequence"/>
</dbReference>
<dbReference type="EMBL" id="CAJNNV010023135">
    <property type="protein sequence ID" value="CAE8608515.1"/>
    <property type="molecule type" value="Genomic_DNA"/>
</dbReference>
<evidence type="ECO:0000313" key="4">
    <source>
        <dbReference type="Proteomes" id="UP000654075"/>
    </source>
</evidence>
<proteinExistence type="predicted"/>
<comment type="caution">
    <text evidence="2">The sequence shown here is derived from an EMBL/GenBank/DDBJ whole genome shotgun (WGS) entry which is preliminary data.</text>
</comment>
<evidence type="ECO:0000313" key="2">
    <source>
        <dbReference type="EMBL" id="CAE8608515.1"/>
    </source>
</evidence>
<dbReference type="OrthoDB" id="420627at2759"/>